<dbReference type="Pfam" id="PF01130">
    <property type="entry name" value="CD36"/>
    <property type="match status" value="1"/>
</dbReference>
<evidence type="ECO:0000256" key="7">
    <source>
        <dbReference type="ARBA" id="ARBA00023180"/>
    </source>
</evidence>
<evidence type="ECO:0000313" key="9">
    <source>
        <dbReference type="Proteomes" id="UP000092460"/>
    </source>
</evidence>
<dbReference type="AlphaFoldDB" id="A0A1B0C4Z0"/>
<sequence>MYNAGVSITKTADEWLFTGYVDPFLSLENLLSKFNKNVKIPYDRRNNRATYDGHFNVFTGADDIRKMGEIHTWNYKKHSRIFEGECGQVTGSMGEFFPPILTPQDTLWLFVPNICRAVPFDYTESVQIHNVNAHKPFDGVQRAFRPLMWGEHRVRVPPEMAEGMGGTPPPTIPPGMDGPRPPTMFNPMTPALPQGLKPKKKWEVKDPMKKANWKAILPHNISEKSFCVKCQEDKLVSEDLLAEFSAKFSSKPIKKEPKNSVDKAATLSKKNVDLKYLPPPEQLKRLQDIKAKGESLPPVEQFAATIGNV</sequence>
<dbReference type="Gene3D" id="6.10.30.30">
    <property type="match status" value="1"/>
</dbReference>
<evidence type="ECO:0000256" key="2">
    <source>
        <dbReference type="ARBA" id="ARBA00010532"/>
    </source>
</evidence>
<organism evidence="8 9">
    <name type="scientific">Glossina palpalis gambiensis</name>
    <dbReference type="NCBI Taxonomy" id="67801"/>
    <lineage>
        <taxon>Eukaryota</taxon>
        <taxon>Metazoa</taxon>
        <taxon>Ecdysozoa</taxon>
        <taxon>Arthropoda</taxon>
        <taxon>Hexapoda</taxon>
        <taxon>Insecta</taxon>
        <taxon>Pterygota</taxon>
        <taxon>Neoptera</taxon>
        <taxon>Endopterygota</taxon>
        <taxon>Diptera</taxon>
        <taxon>Brachycera</taxon>
        <taxon>Muscomorpha</taxon>
        <taxon>Hippoboscoidea</taxon>
        <taxon>Glossinidae</taxon>
        <taxon>Glossina</taxon>
    </lineage>
</organism>
<evidence type="ECO:0000256" key="5">
    <source>
        <dbReference type="ARBA" id="ARBA00022989"/>
    </source>
</evidence>
<dbReference type="STRING" id="67801.A0A1B0C4Z0"/>
<evidence type="ECO:0000256" key="6">
    <source>
        <dbReference type="ARBA" id="ARBA00023136"/>
    </source>
</evidence>
<dbReference type="PANTHER" id="PTHR11923:SF93">
    <property type="entry name" value="GH07959P-RELATED"/>
    <property type="match status" value="1"/>
</dbReference>
<dbReference type="GO" id="GO:0005886">
    <property type="term" value="C:plasma membrane"/>
    <property type="evidence" value="ECO:0007669"/>
    <property type="project" value="UniProtKB-SubCell"/>
</dbReference>
<keyword evidence="4" id="KW-0812">Transmembrane</keyword>
<dbReference type="VEuPathDB" id="VectorBase:GPPI049298"/>
<keyword evidence="9" id="KW-1185">Reference proteome</keyword>
<dbReference type="Proteomes" id="UP000092460">
    <property type="component" value="Unassembled WGS sequence"/>
</dbReference>
<evidence type="ECO:0000256" key="4">
    <source>
        <dbReference type="ARBA" id="ARBA00022692"/>
    </source>
</evidence>
<evidence type="ECO:0000256" key="1">
    <source>
        <dbReference type="ARBA" id="ARBA00004236"/>
    </source>
</evidence>
<name>A0A1B0C4Z0_9MUSC</name>
<reference evidence="8" key="2">
    <citation type="submission" date="2020-05" db="UniProtKB">
        <authorList>
            <consortium name="EnsemblMetazoa"/>
        </authorList>
    </citation>
    <scope>IDENTIFICATION</scope>
    <source>
        <strain evidence="8">IAEA</strain>
    </source>
</reference>
<proteinExistence type="inferred from homology"/>
<dbReference type="InterPro" id="IPR002159">
    <property type="entry name" value="CD36_fam"/>
</dbReference>
<evidence type="ECO:0000256" key="3">
    <source>
        <dbReference type="ARBA" id="ARBA00022475"/>
    </source>
</evidence>
<accession>A0A1B0C4Z0</accession>
<dbReference type="EMBL" id="JXJN01025735">
    <property type="status" value="NOT_ANNOTATED_CDS"/>
    <property type="molecule type" value="Genomic_DNA"/>
</dbReference>
<dbReference type="EnsemblMetazoa" id="GPPI049298-RA">
    <property type="protein sequence ID" value="GPPI049298-PA"/>
    <property type="gene ID" value="GPPI049298"/>
</dbReference>
<keyword evidence="5" id="KW-1133">Transmembrane helix</keyword>
<keyword evidence="6" id="KW-0472">Membrane</keyword>
<dbReference type="PANTHER" id="PTHR11923">
    <property type="entry name" value="SCAVENGER RECEPTOR CLASS B TYPE-1 SR-B1"/>
    <property type="match status" value="1"/>
</dbReference>
<keyword evidence="7" id="KW-0325">Glycoprotein</keyword>
<reference evidence="9" key="1">
    <citation type="submission" date="2015-01" db="EMBL/GenBank/DDBJ databases">
        <authorList>
            <person name="Aksoy S."/>
            <person name="Warren W."/>
            <person name="Wilson R.K."/>
        </authorList>
    </citation>
    <scope>NUCLEOTIDE SEQUENCE [LARGE SCALE GENOMIC DNA]</scope>
    <source>
        <strain evidence="9">IAEA</strain>
    </source>
</reference>
<dbReference type="GO" id="GO:0005044">
    <property type="term" value="F:scavenger receptor activity"/>
    <property type="evidence" value="ECO:0007669"/>
    <property type="project" value="TreeGrafter"/>
</dbReference>
<comment type="subcellular location">
    <subcellularLocation>
        <location evidence="1">Cell membrane</location>
    </subcellularLocation>
</comment>
<evidence type="ECO:0000313" key="8">
    <source>
        <dbReference type="EnsemblMetazoa" id="GPPI049298-PA"/>
    </source>
</evidence>
<keyword evidence="3" id="KW-1003">Cell membrane</keyword>
<protein>
    <submittedName>
        <fullName evidence="8">Uncharacterized protein</fullName>
    </submittedName>
</protein>
<comment type="similarity">
    <text evidence="2">Belongs to the CD36 family.</text>
</comment>
<dbReference type="GO" id="GO:0005737">
    <property type="term" value="C:cytoplasm"/>
    <property type="evidence" value="ECO:0007669"/>
    <property type="project" value="TreeGrafter"/>
</dbReference>